<evidence type="ECO:0000313" key="4">
    <source>
        <dbReference type="EMBL" id="AGH94540.1"/>
    </source>
</evidence>
<evidence type="ECO:0000256" key="1">
    <source>
        <dbReference type="ARBA" id="ARBA00022801"/>
    </source>
</evidence>
<dbReference type="InterPro" id="IPR022742">
    <property type="entry name" value="Hydrolase_4"/>
</dbReference>
<feature type="domain" description="Serine aminopeptidase S33" evidence="3">
    <location>
        <begin position="73"/>
        <end position="288"/>
    </location>
</feature>
<evidence type="ECO:0000256" key="2">
    <source>
        <dbReference type="SAM" id="Phobius"/>
    </source>
</evidence>
<dbReference type="RefSeq" id="WP_015469030.1">
    <property type="nucleotide sequence ID" value="NC_020813.1"/>
</dbReference>
<evidence type="ECO:0000259" key="3">
    <source>
        <dbReference type="Pfam" id="PF12146"/>
    </source>
</evidence>
<dbReference type="PANTHER" id="PTHR43798">
    <property type="entry name" value="MONOACYLGLYCEROL LIPASE"/>
    <property type="match status" value="1"/>
</dbReference>
<gene>
    <name evidence="4" type="ORF">A11Q_320</name>
</gene>
<reference evidence="4 5" key="1">
    <citation type="journal article" date="2013" name="ISME J.">
        <title>By their genes ye shall know them: genomic signatures of predatory bacteria.</title>
        <authorList>
            <person name="Pasternak Z."/>
            <person name="Pietrokovski S."/>
            <person name="Rotem O."/>
            <person name="Gophna U."/>
            <person name="Lurie-Weinberger M.N."/>
            <person name="Jurkevitch E."/>
        </authorList>
    </citation>
    <scope>NUCLEOTIDE SEQUENCE [LARGE SCALE GENOMIC DNA]</scope>
    <source>
        <strain evidence="4 5">JSS</strain>
    </source>
</reference>
<dbReference type="SUPFAM" id="SSF53474">
    <property type="entry name" value="alpha/beta-Hydrolases"/>
    <property type="match status" value="1"/>
</dbReference>
<dbReference type="GO" id="GO:0016020">
    <property type="term" value="C:membrane"/>
    <property type="evidence" value="ECO:0007669"/>
    <property type="project" value="TreeGrafter"/>
</dbReference>
<proteinExistence type="predicted"/>
<dbReference type="InterPro" id="IPR050266">
    <property type="entry name" value="AB_hydrolase_sf"/>
</dbReference>
<dbReference type="InterPro" id="IPR029058">
    <property type="entry name" value="AB_hydrolase_fold"/>
</dbReference>
<keyword evidence="5" id="KW-1185">Reference proteome</keyword>
<dbReference type="Gene3D" id="3.40.50.1820">
    <property type="entry name" value="alpha/beta hydrolase"/>
    <property type="match status" value="1"/>
</dbReference>
<dbReference type="AlphaFoldDB" id="M4V7Y3"/>
<accession>M4V7Y3</accession>
<dbReference type="Proteomes" id="UP000012040">
    <property type="component" value="Chromosome"/>
</dbReference>
<dbReference type="HOGENOM" id="CLU_070536_0_0_7"/>
<name>M4V7Y3_9BACT</name>
<dbReference type="GO" id="GO:0016787">
    <property type="term" value="F:hydrolase activity"/>
    <property type="evidence" value="ECO:0007669"/>
    <property type="project" value="UniProtKB-KW"/>
</dbReference>
<dbReference type="OrthoDB" id="5416147at2"/>
<dbReference type="STRING" id="1184267.A11Q_320"/>
<dbReference type="PANTHER" id="PTHR43798:SF31">
    <property type="entry name" value="AB HYDROLASE SUPERFAMILY PROTEIN YCLE"/>
    <property type="match status" value="1"/>
</dbReference>
<keyword evidence="2" id="KW-0472">Membrane</keyword>
<dbReference type="Pfam" id="PF12146">
    <property type="entry name" value="Hydrolase_4"/>
    <property type="match status" value="1"/>
</dbReference>
<feature type="transmembrane region" description="Helical" evidence="2">
    <location>
        <begin position="7"/>
        <end position="26"/>
    </location>
</feature>
<evidence type="ECO:0000313" key="5">
    <source>
        <dbReference type="Proteomes" id="UP000012040"/>
    </source>
</evidence>
<sequence>MIKKISVAMLVVILGLVAFGPGWVYWRSPHVRPVEISEDFLSYVHNKEASFTGVKQDNSSFFAFNAPQTQSTDVALVYLHGFSASPREISPVMESVGAMTKSHVYFPRLAGHGLQDGQMFDLTSDELFQDAEESYQVAKRLGKKIVLVGTSTGGTLALWLASRHSDIAGLVLISPNLGIRDPRGFLAGGPLGYWIARAVVGPYHQWKPRNPEQEKFWTTKYSVNGVRAMTDVVREVERLDFSKIQIPTLMLWTEKDRVVNIERAKELLSQMSSSTKEFVEIKSNNHVLAGNITSPETTNDVVDVVSKFVLDLK</sequence>
<keyword evidence="1" id="KW-0378">Hydrolase</keyword>
<dbReference type="KEGG" id="bex:A11Q_320"/>
<keyword evidence="2" id="KW-0812">Transmembrane</keyword>
<dbReference type="EMBL" id="CP003537">
    <property type="protein sequence ID" value="AGH94540.1"/>
    <property type="molecule type" value="Genomic_DNA"/>
</dbReference>
<dbReference type="eggNOG" id="COG2267">
    <property type="taxonomic scope" value="Bacteria"/>
</dbReference>
<organism evidence="4 5">
    <name type="scientific">Pseudobdellovibrio exovorus JSS</name>
    <dbReference type="NCBI Taxonomy" id="1184267"/>
    <lineage>
        <taxon>Bacteria</taxon>
        <taxon>Pseudomonadati</taxon>
        <taxon>Bdellovibrionota</taxon>
        <taxon>Bdellovibrionia</taxon>
        <taxon>Bdellovibrionales</taxon>
        <taxon>Pseudobdellovibrionaceae</taxon>
        <taxon>Pseudobdellovibrio</taxon>
    </lineage>
</organism>
<dbReference type="PATRIC" id="fig|1184267.3.peg.322"/>
<keyword evidence="2" id="KW-1133">Transmembrane helix</keyword>
<protein>
    <recommendedName>
        <fullName evidence="3">Serine aminopeptidase S33 domain-containing protein</fullName>
    </recommendedName>
</protein>